<dbReference type="EC" id="1.1.1.1" evidence="3"/>
<evidence type="ECO:0000256" key="4">
    <source>
        <dbReference type="ARBA" id="ARBA00022723"/>
    </source>
</evidence>
<dbReference type="InterPro" id="IPR013154">
    <property type="entry name" value="ADH-like_N"/>
</dbReference>
<dbReference type="InterPro" id="IPR011032">
    <property type="entry name" value="GroES-like_sf"/>
</dbReference>
<dbReference type="InterPro" id="IPR013149">
    <property type="entry name" value="ADH-like_C"/>
</dbReference>
<dbReference type="SUPFAM" id="SSF51735">
    <property type="entry name" value="NAD(P)-binding Rossmann-fold domains"/>
    <property type="match status" value="1"/>
</dbReference>
<dbReference type="InterPro" id="IPR020843">
    <property type="entry name" value="ER"/>
</dbReference>
<organism evidence="10">
    <name type="scientific">uncultured Alphaproteobacteria bacterium</name>
    <dbReference type="NCBI Taxonomy" id="91750"/>
    <lineage>
        <taxon>Bacteria</taxon>
        <taxon>Pseudomonadati</taxon>
        <taxon>Pseudomonadota</taxon>
        <taxon>Alphaproteobacteria</taxon>
        <taxon>environmental samples</taxon>
    </lineage>
</organism>
<dbReference type="Gene3D" id="3.40.50.720">
    <property type="entry name" value="NAD(P)-binding Rossmann-like Domain"/>
    <property type="match status" value="1"/>
</dbReference>
<dbReference type="EMBL" id="FLUO01000001">
    <property type="protein sequence ID" value="SBV91090.1"/>
    <property type="molecule type" value="Genomic_DNA"/>
</dbReference>
<comment type="cofactor">
    <cofactor evidence="1 8">
        <name>Zn(2+)</name>
        <dbReference type="ChEBI" id="CHEBI:29105"/>
    </cofactor>
</comment>
<gene>
    <name evidence="10" type="primary">adhA</name>
    <name evidence="10" type="ORF">KL86APRO_10081</name>
</gene>
<name>A0A212IV72_9PROT</name>
<dbReference type="SUPFAM" id="SSF50129">
    <property type="entry name" value="GroES-like"/>
    <property type="match status" value="1"/>
</dbReference>
<dbReference type="PANTHER" id="PTHR42940">
    <property type="entry name" value="ALCOHOL DEHYDROGENASE 1-RELATED"/>
    <property type="match status" value="1"/>
</dbReference>
<evidence type="ECO:0000259" key="9">
    <source>
        <dbReference type="SMART" id="SM00829"/>
    </source>
</evidence>
<dbReference type="Pfam" id="PF08240">
    <property type="entry name" value="ADH_N"/>
    <property type="match status" value="1"/>
</dbReference>
<evidence type="ECO:0000256" key="6">
    <source>
        <dbReference type="ARBA" id="ARBA00023002"/>
    </source>
</evidence>
<keyword evidence="7" id="KW-0520">NAD</keyword>
<dbReference type="AlphaFoldDB" id="A0A212IV72"/>
<dbReference type="Gene3D" id="3.90.180.10">
    <property type="entry name" value="Medium-chain alcohol dehydrogenases, catalytic domain"/>
    <property type="match status" value="1"/>
</dbReference>
<dbReference type="GO" id="GO:0004022">
    <property type="term" value="F:alcohol dehydrogenase (NAD+) activity"/>
    <property type="evidence" value="ECO:0007669"/>
    <property type="project" value="UniProtKB-EC"/>
</dbReference>
<dbReference type="PROSITE" id="PS00059">
    <property type="entry name" value="ADH_ZINC"/>
    <property type="match status" value="1"/>
</dbReference>
<accession>A0A212IV72</accession>
<evidence type="ECO:0000256" key="5">
    <source>
        <dbReference type="ARBA" id="ARBA00022833"/>
    </source>
</evidence>
<evidence type="ECO:0000256" key="1">
    <source>
        <dbReference type="ARBA" id="ARBA00001947"/>
    </source>
</evidence>
<dbReference type="FunFam" id="3.40.50.720:FF:000039">
    <property type="entry name" value="Alcohol dehydrogenase AdhP"/>
    <property type="match status" value="1"/>
</dbReference>
<dbReference type="FunFam" id="3.90.180.10:FF:000002">
    <property type="entry name" value="Alcohol dehydrogenase AdhP"/>
    <property type="match status" value="1"/>
</dbReference>
<evidence type="ECO:0000256" key="2">
    <source>
        <dbReference type="ARBA" id="ARBA00008072"/>
    </source>
</evidence>
<protein>
    <recommendedName>
        <fullName evidence="3">alcohol dehydrogenase</fullName>
        <ecNumber evidence="3">1.1.1.1</ecNumber>
    </recommendedName>
</protein>
<evidence type="ECO:0000256" key="7">
    <source>
        <dbReference type="ARBA" id="ARBA00023027"/>
    </source>
</evidence>
<proteinExistence type="inferred from homology"/>
<evidence type="ECO:0000256" key="3">
    <source>
        <dbReference type="ARBA" id="ARBA00013190"/>
    </source>
</evidence>
<evidence type="ECO:0000313" key="10">
    <source>
        <dbReference type="EMBL" id="SBV91090.1"/>
    </source>
</evidence>
<keyword evidence="5 8" id="KW-0862">Zinc</keyword>
<feature type="domain" description="Enoyl reductase (ER)" evidence="9">
    <location>
        <begin position="14"/>
        <end position="338"/>
    </location>
</feature>
<reference evidence="10" key="1">
    <citation type="submission" date="2016-04" db="EMBL/GenBank/DDBJ databases">
        <authorList>
            <person name="Evans L.H."/>
            <person name="Alamgir A."/>
            <person name="Owens N."/>
            <person name="Weber N.D."/>
            <person name="Virtaneva K."/>
            <person name="Barbian K."/>
            <person name="Babar A."/>
            <person name="Rosenke K."/>
        </authorList>
    </citation>
    <scope>NUCLEOTIDE SEQUENCE</scope>
    <source>
        <strain evidence="10">86</strain>
    </source>
</reference>
<keyword evidence="6 10" id="KW-0560">Oxidoreductase</keyword>
<sequence length="359" mass="38499">MERTMKAAVVRRFGAPLAIEERPVPVPGPGQVLVRMRASGVCHTDLHAADGDWPVKPRLPLIPGHEGVGFVEELGEGVERLKVGDCVGIAWLHSACGECEYCTSGWETLCKCQTNTGYTVDGTFAEYALADADYAIPIPEGSNPVEIAPILCAGVTVYNALKRTEARKGDWVAISGIGGLGHMAIQYARLMGFQVCAVDIDDEKLAFAQELGAAFAVNARSADPGETLKERIGGAHGALVTAASVRAYEQAYRMVRPGGCMVMIGLSDGELKVPIYDTVINAVTIRGSVVGSRRVMREAMAFAAHGRIKAAVHRRALEDVNAIFEELRRGTVEGRFVIDFGGSDLAYDAERIPSPMPWA</sequence>
<dbReference type="Pfam" id="PF00107">
    <property type="entry name" value="ADH_zinc_N"/>
    <property type="match status" value="1"/>
</dbReference>
<dbReference type="SMART" id="SM00829">
    <property type="entry name" value="PKS_ER"/>
    <property type="match status" value="1"/>
</dbReference>
<keyword evidence="4 8" id="KW-0479">Metal-binding</keyword>
<dbReference type="InterPro" id="IPR002328">
    <property type="entry name" value="ADH_Zn_CS"/>
</dbReference>
<dbReference type="InterPro" id="IPR036291">
    <property type="entry name" value="NAD(P)-bd_dom_sf"/>
</dbReference>
<evidence type="ECO:0000256" key="8">
    <source>
        <dbReference type="RuleBase" id="RU361277"/>
    </source>
</evidence>
<dbReference type="GO" id="GO:0008270">
    <property type="term" value="F:zinc ion binding"/>
    <property type="evidence" value="ECO:0007669"/>
    <property type="project" value="InterPro"/>
</dbReference>
<comment type="similarity">
    <text evidence="2 8">Belongs to the zinc-containing alcohol dehydrogenase family.</text>
</comment>
<dbReference type="CDD" id="cd08297">
    <property type="entry name" value="CAD3"/>
    <property type="match status" value="1"/>
</dbReference>
<dbReference type="NCBIfam" id="NF006940">
    <property type="entry name" value="PRK09422.1"/>
    <property type="match status" value="1"/>
</dbReference>
<dbReference type="PANTHER" id="PTHR42940:SF8">
    <property type="entry name" value="VACUOLAR PROTEIN SORTING-ASSOCIATED PROTEIN 11"/>
    <property type="match status" value="1"/>
</dbReference>